<evidence type="ECO:0000313" key="2">
    <source>
        <dbReference type="Proteomes" id="UP000184052"/>
    </source>
</evidence>
<dbReference type="PANTHER" id="PTHR38455:SF1">
    <property type="entry name" value="DUF951 DOMAIN-CONTAINING PROTEIN"/>
    <property type="match status" value="1"/>
</dbReference>
<dbReference type="InterPro" id="IPR009296">
    <property type="entry name" value="DUF951"/>
</dbReference>
<dbReference type="EMBL" id="FQZL01000004">
    <property type="protein sequence ID" value="SHI36678.1"/>
    <property type="molecule type" value="Genomic_DNA"/>
</dbReference>
<dbReference type="STRING" id="1121476.SAMN02745751_00145"/>
<sequence>MDEKLNVGDVIRLKKQHPCGGYDWEIMRIGTDFRIKCTTCDRQIWLPRREVMRRVTKVVSRKEEE</sequence>
<dbReference type="PANTHER" id="PTHR38455">
    <property type="entry name" value="HYPOTHETICAL CYTOSOLIC PROTEIN"/>
    <property type="match status" value="1"/>
</dbReference>
<evidence type="ECO:0000313" key="1">
    <source>
        <dbReference type="EMBL" id="SHI36678.1"/>
    </source>
</evidence>
<accession>A0A1M6AK12</accession>
<dbReference type="AlphaFoldDB" id="A0A1M6AK12"/>
<gene>
    <name evidence="1" type="ORF">SAMN02745751_00145</name>
</gene>
<keyword evidence="2" id="KW-1185">Reference proteome</keyword>
<evidence type="ECO:0008006" key="3">
    <source>
        <dbReference type="Google" id="ProtNLM"/>
    </source>
</evidence>
<dbReference type="Proteomes" id="UP000184052">
    <property type="component" value="Unassembled WGS sequence"/>
</dbReference>
<organism evidence="1 2">
    <name type="scientific">Dethiosulfatibacter aminovorans DSM 17477</name>
    <dbReference type="NCBI Taxonomy" id="1121476"/>
    <lineage>
        <taxon>Bacteria</taxon>
        <taxon>Bacillati</taxon>
        <taxon>Bacillota</taxon>
        <taxon>Tissierellia</taxon>
        <taxon>Dethiosulfatibacter</taxon>
    </lineage>
</organism>
<name>A0A1M6AK12_9FIRM</name>
<proteinExistence type="predicted"/>
<reference evidence="1 2" key="1">
    <citation type="submission" date="2016-11" db="EMBL/GenBank/DDBJ databases">
        <authorList>
            <person name="Jaros S."/>
            <person name="Januszkiewicz K."/>
            <person name="Wedrychowicz H."/>
        </authorList>
    </citation>
    <scope>NUCLEOTIDE SEQUENCE [LARGE SCALE GENOMIC DNA]</scope>
    <source>
        <strain evidence="1 2">DSM 17477</strain>
    </source>
</reference>
<dbReference type="RefSeq" id="WP_073045589.1">
    <property type="nucleotide sequence ID" value="NZ_FQZL01000004.1"/>
</dbReference>
<dbReference type="OrthoDB" id="9802710at2"/>
<dbReference type="PIRSF" id="PIRSF037263">
    <property type="entry name" value="DUF951_bac"/>
    <property type="match status" value="1"/>
</dbReference>
<dbReference type="Pfam" id="PF06107">
    <property type="entry name" value="DUF951"/>
    <property type="match status" value="1"/>
</dbReference>
<protein>
    <recommendedName>
        <fullName evidence="3">DUF951 domain-containing protein</fullName>
    </recommendedName>
</protein>